<name>A0ABN6F5W3_9BACT</name>
<organism evidence="1 2">
    <name type="scientific">Desulfoluna limicola</name>
    <dbReference type="NCBI Taxonomy" id="2810562"/>
    <lineage>
        <taxon>Bacteria</taxon>
        <taxon>Pseudomonadati</taxon>
        <taxon>Thermodesulfobacteriota</taxon>
        <taxon>Desulfobacteria</taxon>
        <taxon>Desulfobacterales</taxon>
        <taxon>Desulfolunaceae</taxon>
        <taxon>Desulfoluna</taxon>
    </lineage>
</organism>
<evidence type="ECO:0000313" key="1">
    <source>
        <dbReference type="EMBL" id="BCS97021.1"/>
    </source>
</evidence>
<evidence type="ECO:0000313" key="2">
    <source>
        <dbReference type="Proteomes" id="UP001320148"/>
    </source>
</evidence>
<reference evidence="1 2" key="1">
    <citation type="submission" date="2021-02" db="EMBL/GenBank/DDBJ databases">
        <title>Complete genome of Desulfoluna sp. strain ASN36.</title>
        <authorList>
            <person name="Takahashi A."/>
            <person name="Kojima H."/>
            <person name="Fukui M."/>
        </authorList>
    </citation>
    <scope>NUCLEOTIDE SEQUENCE [LARGE SCALE GENOMIC DNA]</scope>
    <source>
        <strain evidence="1 2">ASN36</strain>
    </source>
</reference>
<keyword evidence="2" id="KW-1185">Reference proteome</keyword>
<proteinExistence type="predicted"/>
<protein>
    <submittedName>
        <fullName evidence="1">Uncharacterized protein</fullName>
    </submittedName>
</protein>
<dbReference type="EMBL" id="AP024488">
    <property type="protein sequence ID" value="BCS97021.1"/>
    <property type="molecule type" value="Genomic_DNA"/>
</dbReference>
<accession>A0ABN6F5W3</accession>
<sequence>MYDGQGIPAESKGGRNVKTLVSVACQEAEYTGKGRLHVEWDIFKVQGFRGRFKDGKTRVEGIRGGNRLGAGQY</sequence>
<dbReference type="Proteomes" id="UP001320148">
    <property type="component" value="Chromosome"/>
</dbReference>
<gene>
    <name evidence="1" type="ORF">DSLASN_26530</name>
</gene>